<dbReference type="Gene3D" id="3.90.640.10">
    <property type="entry name" value="Actin, Chain A, domain 4"/>
    <property type="match status" value="1"/>
</dbReference>
<comment type="caution">
    <text evidence="2">The sequence shown here is derived from an EMBL/GenBank/DDBJ whole genome shotgun (WGS) entry which is preliminary data.</text>
</comment>
<proteinExistence type="predicted"/>
<protein>
    <submittedName>
        <fullName evidence="2">Uncharacterized protein</fullName>
    </submittedName>
</protein>
<feature type="compositionally biased region" description="Basic and acidic residues" evidence="1">
    <location>
        <begin position="1"/>
        <end position="13"/>
    </location>
</feature>
<dbReference type="AlphaFoldDB" id="A0A8S3FHI6"/>
<feature type="region of interest" description="Disordered" evidence="1">
    <location>
        <begin position="1"/>
        <end position="20"/>
    </location>
</feature>
<evidence type="ECO:0000256" key="1">
    <source>
        <dbReference type="SAM" id="MobiDB-lite"/>
    </source>
</evidence>
<name>A0A8S3FHI6_9BILA</name>
<dbReference type="Proteomes" id="UP000676336">
    <property type="component" value="Unassembled WGS sequence"/>
</dbReference>
<sequence length="20" mass="2221">MQRLREAAEKAKCELSSAAQ</sequence>
<reference evidence="2" key="1">
    <citation type="submission" date="2021-02" db="EMBL/GenBank/DDBJ databases">
        <authorList>
            <person name="Nowell W R."/>
        </authorList>
    </citation>
    <scope>NUCLEOTIDE SEQUENCE</scope>
</reference>
<evidence type="ECO:0000313" key="3">
    <source>
        <dbReference type="Proteomes" id="UP000676336"/>
    </source>
</evidence>
<dbReference type="EMBL" id="CAJOBI010260076">
    <property type="protein sequence ID" value="CAF5120225.1"/>
    <property type="molecule type" value="Genomic_DNA"/>
</dbReference>
<feature type="non-terminal residue" evidence="2">
    <location>
        <position position="20"/>
    </location>
</feature>
<gene>
    <name evidence="2" type="ORF">SMN809_LOCUS62486</name>
</gene>
<accession>A0A8S3FHI6</accession>
<organism evidence="2 3">
    <name type="scientific">Rotaria magnacalcarata</name>
    <dbReference type="NCBI Taxonomy" id="392030"/>
    <lineage>
        <taxon>Eukaryota</taxon>
        <taxon>Metazoa</taxon>
        <taxon>Spiralia</taxon>
        <taxon>Gnathifera</taxon>
        <taxon>Rotifera</taxon>
        <taxon>Eurotatoria</taxon>
        <taxon>Bdelloidea</taxon>
        <taxon>Philodinida</taxon>
        <taxon>Philodinidae</taxon>
        <taxon>Rotaria</taxon>
    </lineage>
</organism>
<evidence type="ECO:0000313" key="2">
    <source>
        <dbReference type="EMBL" id="CAF5120225.1"/>
    </source>
</evidence>